<dbReference type="Proteomes" id="UP000790347">
    <property type="component" value="Unassembled WGS sequence"/>
</dbReference>
<protein>
    <submittedName>
        <fullName evidence="1">Uncharacterized protein</fullName>
    </submittedName>
</protein>
<evidence type="ECO:0000313" key="2">
    <source>
        <dbReference type="Proteomes" id="UP000790347"/>
    </source>
</evidence>
<dbReference type="EMBL" id="ASGP02000002">
    <property type="protein sequence ID" value="KAH9522005.1"/>
    <property type="molecule type" value="Genomic_DNA"/>
</dbReference>
<keyword evidence="2" id="KW-1185">Reference proteome</keyword>
<gene>
    <name evidence="1" type="ORF">DERF_005609</name>
</gene>
<accession>A0A922I5Z8</accession>
<dbReference type="AlphaFoldDB" id="A0A922I5Z8"/>
<evidence type="ECO:0000313" key="1">
    <source>
        <dbReference type="EMBL" id="KAH9522005.1"/>
    </source>
</evidence>
<reference evidence="1" key="1">
    <citation type="submission" date="2013-05" db="EMBL/GenBank/DDBJ databases">
        <authorList>
            <person name="Yim A.K.Y."/>
            <person name="Chan T.F."/>
            <person name="Ji K.M."/>
            <person name="Liu X.Y."/>
            <person name="Zhou J.W."/>
            <person name="Li R.Q."/>
            <person name="Yang K.Y."/>
            <person name="Li J."/>
            <person name="Li M."/>
            <person name="Law P.T.W."/>
            <person name="Wu Y.L."/>
            <person name="Cai Z.L."/>
            <person name="Qin H."/>
            <person name="Bao Y."/>
            <person name="Leung R.K.K."/>
            <person name="Ng P.K.S."/>
            <person name="Zou J."/>
            <person name="Zhong X.J."/>
            <person name="Ran P.X."/>
            <person name="Zhong N.S."/>
            <person name="Liu Z.G."/>
            <person name="Tsui S.K.W."/>
        </authorList>
    </citation>
    <scope>NUCLEOTIDE SEQUENCE</scope>
    <source>
        <strain evidence="1">Derf</strain>
        <tissue evidence="1">Whole organism</tissue>
    </source>
</reference>
<proteinExistence type="predicted"/>
<sequence length="81" mass="9585">MKKNHNCKLSSLSMCMPLPMYLVKIKPNLQNDTHHTTITTTVLVFLDIIIPSYSLLKHCFLQEKTDKDNKYEREIIHIYHI</sequence>
<comment type="caution">
    <text evidence="1">The sequence shown here is derived from an EMBL/GenBank/DDBJ whole genome shotgun (WGS) entry which is preliminary data.</text>
</comment>
<organism evidence="1 2">
    <name type="scientific">Dermatophagoides farinae</name>
    <name type="common">American house dust mite</name>
    <dbReference type="NCBI Taxonomy" id="6954"/>
    <lineage>
        <taxon>Eukaryota</taxon>
        <taxon>Metazoa</taxon>
        <taxon>Ecdysozoa</taxon>
        <taxon>Arthropoda</taxon>
        <taxon>Chelicerata</taxon>
        <taxon>Arachnida</taxon>
        <taxon>Acari</taxon>
        <taxon>Acariformes</taxon>
        <taxon>Sarcoptiformes</taxon>
        <taxon>Astigmata</taxon>
        <taxon>Psoroptidia</taxon>
        <taxon>Analgoidea</taxon>
        <taxon>Pyroglyphidae</taxon>
        <taxon>Dermatophagoidinae</taxon>
        <taxon>Dermatophagoides</taxon>
    </lineage>
</organism>
<name>A0A922I5Z8_DERFA</name>
<reference evidence="1" key="2">
    <citation type="journal article" date="2022" name="Res Sq">
        <title>Comparative Genomics Reveals Insights into the Divergent Evolution of Astigmatic Mites and Household Pest Adaptations.</title>
        <authorList>
            <person name="Xiong Q."/>
            <person name="Wan A.T.-Y."/>
            <person name="Liu X.-Y."/>
            <person name="Fung C.S.-H."/>
            <person name="Xiao X."/>
            <person name="Malainual N."/>
            <person name="Hou J."/>
            <person name="Wang L."/>
            <person name="Wang M."/>
            <person name="Yang K."/>
            <person name="Cui Y."/>
            <person name="Leung E."/>
            <person name="Nong W."/>
            <person name="Shin S.-K."/>
            <person name="Au S."/>
            <person name="Jeong K.Y."/>
            <person name="Chew F.T."/>
            <person name="Hui J."/>
            <person name="Leung T.F."/>
            <person name="Tungtrongchitr A."/>
            <person name="Zhong N."/>
            <person name="Liu Z."/>
            <person name="Tsui S."/>
        </authorList>
    </citation>
    <scope>NUCLEOTIDE SEQUENCE</scope>
    <source>
        <strain evidence="1">Derf</strain>
        <tissue evidence="1">Whole organism</tissue>
    </source>
</reference>